<keyword evidence="4" id="KW-0808">Transferase</keyword>
<proteinExistence type="inferred from homology"/>
<dbReference type="REBASE" id="167983">
    <property type="entry name" value="M.Pho1027ORF5540P"/>
</dbReference>
<dbReference type="GO" id="GO:0009307">
    <property type="term" value="P:DNA restriction-modification system"/>
    <property type="evidence" value="ECO:0007669"/>
    <property type="project" value="UniProtKB-KW"/>
</dbReference>
<dbReference type="InterPro" id="IPR002941">
    <property type="entry name" value="DNA_methylase_N4/N6"/>
</dbReference>
<dbReference type="InterPro" id="IPR017985">
    <property type="entry name" value="MeTrfase_CN4_CS"/>
</dbReference>
<dbReference type="GO" id="GO:0015667">
    <property type="term" value="F:site-specific DNA-methyltransferase (cytosine-N4-specific) activity"/>
    <property type="evidence" value="ECO:0007669"/>
    <property type="project" value="UniProtKB-EC"/>
</dbReference>
<gene>
    <name evidence="10" type="ORF">PROH_05540</name>
</gene>
<protein>
    <recommendedName>
        <fullName evidence="2">site-specific DNA-methyltransferase (cytosine-N(4)-specific)</fullName>
        <ecNumber evidence="2">2.1.1.113</ecNumber>
    </recommendedName>
</protein>
<evidence type="ECO:0000256" key="3">
    <source>
        <dbReference type="ARBA" id="ARBA00022603"/>
    </source>
</evidence>
<evidence type="ECO:0000256" key="5">
    <source>
        <dbReference type="ARBA" id="ARBA00022691"/>
    </source>
</evidence>
<accession>A0A0M2PX31</accession>
<dbReference type="InterPro" id="IPR029063">
    <property type="entry name" value="SAM-dependent_MTases_sf"/>
</dbReference>
<dbReference type="Proteomes" id="UP000034681">
    <property type="component" value="Unassembled WGS sequence"/>
</dbReference>
<reference evidence="10" key="1">
    <citation type="submission" date="2012-04" db="EMBL/GenBank/DDBJ databases">
        <authorList>
            <person name="Borisov I.G."/>
            <person name="Ivanikova N.V."/>
            <person name="Pinevich A.V."/>
        </authorList>
    </citation>
    <scope>NUCLEOTIDE SEQUENCE</scope>
    <source>
        <strain evidence="10">CALU 1027</strain>
    </source>
</reference>
<dbReference type="PROSITE" id="PS00093">
    <property type="entry name" value="N4_MTASE"/>
    <property type="match status" value="1"/>
</dbReference>
<dbReference type="SUPFAM" id="SSF53335">
    <property type="entry name" value="S-adenosyl-L-methionine-dependent methyltransferases"/>
    <property type="match status" value="2"/>
</dbReference>
<sequence>MTYVVQEKSGSELNRFYEEDLLIHDWYRFILSYPPHLVKDYIKKFDISLEQCVLDPFCGTGTTLVECKKHGISSVGIEANPVVRLMAQTKTQWNIDGYGLVHHAESIAKAAYLRLVKYGNELKTLTEEQNKLIIKDSISPVPLHKSLVLLEVIDELYDGRFNNYERTAFAKQLVYAFSNLKFGPEVGVSRKKKLDVDAIEIWLQQVHQMAKDVASFQLLKDVGSVVHLADARNISNVLQPNSIDAIITSPPYPNEKDYSRATRLESVLLGMVTTKGDLRANKENLLRSNTKNIYVTDTDEKWISHHSRIMELADSIERKRIELGKNSGFEKSYHKVVKLYFGGMARHLEELKPKLRPGARLAYVVGDQASYFRILIRTGEILAEIAQQSGYQVLGIDLFRTRLSTATKDQLREEVVLFQWNG</sequence>
<name>A0A0M2PX31_PROHO</name>
<evidence type="ECO:0000256" key="4">
    <source>
        <dbReference type="ARBA" id="ARBA00022679"/>
    </source>
</evidence>
<comment type="catalytic activity">
    <reaction evidence="8">
        <text>a 2'-deoxycytidine in DNA + S-adenosyl-L-methionine = an N(4)-methyl-2'-deoxycytidine in DNA + S-adenosyl-L-homocysteine + H(+)</text>
        <dbReference type="Rhea" id="RHEA:16857"/>
        <dbReference type="Rhea" id="RHEA-COMP:11369"/>
        <dbReference type="Rhea" id="RHEA-COMP:13674"/>
        <dbReference type="ChEBI" id="CHEBI:15378"/>
        <dbReference type="ChEBI" id="CHEBI:57856"/>
        <dbReference type="ChEBI" id="CHEBI:59789"/>
        <dbReference type="ChEBI" id="CHEBI:85452"/>
        <dbReference type="ChEBI" id="CHEBI:137933"/>
        <dbReference type="EC" id="2.1.1.113"/>
    </reaction>
</comment>
<dbReference type="Gene3D" id="3.40.50.150">
    <property type="entry name" value="Vaccinia Virus protein VP39"/>
    <property type="match status" value="2"/>
</dbReference>
<feature type="domain" description="DNA methylase N-4/N-6" evidence="9">
    <location>
        <begin position="32"/>
        <end position="81"/>
    </location>
</feature>
<dbReference type="EC" id="2.1.1.113" evidence="2"/>
<evidence type="ECO:0000256" key="2">
    <source>
        <dbReference type="ARBA" id="ARBA00012185"/>
    </source>
</evidence>
<dbReference type="STRING" id="317619.GCA_000332315_04527"/>
<dbReference type="EMBL" id="AJTX02000003">
    <property type="protein sequence ID" value="KKJ00735.1"/>
    <property type="molecule type" value="Genomic_DNA"/>
</dbReference>
<keyword evidence="7" id="KW-0238">DNA-binding</keyword>
<dbReference type="OrthoDB" id="9800801at2"/>
<evidence type="ECO:0000259" key="9">
    <source>
        <dbReference type="Pfam" id="PF01555"/>
    </source>
</evidence>
<comment type="similarity">
    <text evidence="1">Belongs to the N(4)/N(6)-methyltransferase family. N(4) subfamily.</text>
</comment>
<dbReference type="GO" id="GO:0032259">
    <property type="term" value="P:methylation"/>
    <property type="evidence" value="ECO:0007669"/>
    <property type="project" value="UniProtKB-KW"/>
</dbReference>
<keyword evidence="5" id="KW-0949">S-adenosyl-L-methionine</keyword>
<evidence type="ECO:0000313" key="11">
    <source>
        <dbReference type="Proteomes" id="UP000034681"/>
    </source>
</evidence>
<dbReference type="GO" id="GO:0008170">
    <property type="term" value="F:N-methyltransferase activity"/>
    <property type="evidence" value="ECO:0007669"/>
    <property type="project" value="InterPro"/>
</dbReference>
<keyword evidence="3 10" id="KW-0489">Methyltransferase</keyword>
<keyword evidence="11" id="KW-1185">Reference proteome</keyword>
<evidence type="ECO:0000313" key="10">
    <source>
        <dbReference type="EMBL" id="KKJ00735.1"/>
    </source>
</evidence>
<comment type="caution">
    <text evidence="10">The sequence shown here is derived from an EMBL/GenBank/DDBJ whole genome shotgun (WGS) entry which is preliminary data.</text>
</comment>
<dbReference type="Pfam" id="PF01555">
    <property type="entry name" value="N6_N4_Mtase"/>
    <property type="match status" value="1"/>
</dbReference>
<dbReference type="RefSeq" id="WP_017714612.1">
    <property type="nucleotide sequence ID" value="NZ_KB235944.1"/>
</dbReference>
<evidence type="ECO:0000256" key="6">
    <source>
        <dbReference type="ARBA" id="ARBA00022747"/>
    </source>
</evidence>
<keyword evidence="6" id="KW-0680">Restriction system</keyword>
<evidence type="ECO:0000256" key="1">
    <source>
        <dbReference type="ARBA" id="ARBA00010203"/>
    </source>
</evidence>
<organism evidence="10 11">
    <name type="scientific">Prochlorothrix hollandica PCC 9006 = CALU 1027</name>
    <dbReference type="NCBI Taxonomy" id="317619"/>
    <lineage>
        <taxon>Bacteria</taxon>
        <taxon>Bacillati</taxon>
        <taxon>Cyanobacteriota</taxon>
        <taxon>Cyanophyceae</taxon>
        <taxon>Prochlorotrichales</taxon>
        <taxon>Prochlorotrichaceae</taxon>
        <taxon>Prochlorothrix</taxon>
    </lineage>
</organism>
<evidence type="ECO:0000256" key="8">
    <source>
        <dbReference type="ARBA" id="ARBA00049120"/>
    </source>
</evidence>
<evidence type="ECO:0000256" key="7">
    <source>
        <dbReference type="ARBA" id="ARBA00023125"/>
    </source>
</evidence>
<dbReference type="GO" id="GO:0003677">
    <property type="term" value="F:DNA binding"/>
    <property type="evidence" value="ECO:0007669"/>
    <property type="project" value="UniProtKB-KW"/>
</dbReference>
<dbReference type="AlphaFoldDB" id="A0A0M2PX31"/>